<sequence length="1484" mass="159848">MNEEHELQVVSNLDVMSGGFAVVFLVKANNSGVRYALKRMYVNNEHDLNVSKREIQIASNLSGHKNIIGYVDSSLTHAGNGVYEVLLLMPYCRTHVLQIMNGRLPSRFSETEVLQIFCDICEAVSRLHHCQTPIMHRDLKVENILLGDSGHYVLCDFGSATGKVLNPQVQGVSAVEEEIKKYTTLSYRAPEMVDMYSGKPITTKADIWALGCLLYKLCFFSLPFGESTLAIQSGNFTIPDNSRYSRGMHCLIRYMLEPDPDKRPDIFQVSFVAFSLLGKDCPVQNLHKTSVPVVDQLPCPQLESEAKHTSVKVMKQTVAPVLEGTSVAPRQRPKGGQPLSVGGVLPLPLGSSPVPVAATARRQAASHTLPSLSQSPVPVNGALVATSESLPLSVTAAPSGTSCGSSSHQPSPHPPAIQQVAPVQTLFPSPVSATVNFDTRLAGNPSSIHLICCNIFFILSGFPDPFQDDCGGENCLSLPQGLPPVPPPSLNLPAVSSKPAAHKLESVSQCITTVTPPSSPTLAAPRGHRRNMSDTSAFNKVFANETSQFLAPYEASVKSRSGSDSPPENATGNSSRAANIPDTHRHLGELSNAGTASGRSLSADIADWNPFEDSTPFSQMTEDHIFGAEFDKIRKGSQSSISNVKSRESLVMTYTDLADDPFSSAPFSLPGNDIREFGISGYIKSADSVQASQWTRQRSSHSSPELDGPGREGVASSLLLGNNGTSPPFVRAPAEDRSKYEKLIYDFEDVSSDDSHSGGNRVQRKRGQVRTNLAMVAGRKLKRDVASTTSNPDSKYGGHLSDDSIGSASDLRAMNEDEPQGEEVDKHNHNAGLLNDETISESIITCGSSAYHAECESLATHDDDEERRCHKASASKHDAVASSQQNIAKDDDINDGHDLLFVGHQYGEKPLLADDELDSDDDTGVKSPSPVHNSYWKHSADEEGNKGMSWEKNCAGKDVVIDVFALAPFQKPTGGSCKRSSSRGSNRKVSGHYQTRSQPTSQTVSPMDILTGGRKSSVLVISASPLPHPMTPPQEPSGPLQEAPLVDLEEPAAPNTVAPTESVFITAPIQHEHEDCPRSLPHCRYENMLDTPFQEEKENSIPGALCGSRFENCVHYASSVPPIAEQDEEPSDGGGSNKDLFGSSPFSSGSYVVNPFSSSSTGTNSGAVMANPVISPLNPYQITTPSPVASRQQAAPSFTNPQPEYFSPSQKVIVQNPEHHYLESPGSPTDIVNMALAAKSAASPSGIIPGSAILRQPSQSQQDLFGAVPFSEMTTQILSKQTQPIHFPRPTTLPLSHMSAASDTGPTLKSDHVHSCNISPAAISILKLEHLQPSHFQGDADSSSPSEANGHKGNNSTSPKLLQRKDKTKSGDRSKYHLIEDCHSNKAEKVNVLPSKLSHKTAKSVTSSSFKKSAKVSKKIGGDKTSKVVVAGFSNMSFEDFPSDEGDEVVTEQIVPFEVIRGEKQTHDAERRFGSLKRRSNPFS</sequence>
<feature type="region of interest" description="Disordered" evidence="1">
    <location>
        <begin position="692"/>
        <end position="735"/>
    </location>
</feature>
<dbReference type="InParanoid" id="A0A6L2QB63"/>
<feature type="region of interest" description="Disordered" evidence="1">
    <location>
        <begin position="554"/>
        <end position="581"/>
    </location>
</feature>
<feature type="region of interest" description="Disordered" evidence="1">
    <location>
        <begin position="395"/>
        <end position="415"/>
    </location>
</feature>
<organism evidence="3 4">
    <name type="scientific">Coptotermes formosanus</name>
    <name type="common">Formosan subterranean termite</name>
    <dbReference type="NCBI Taxonomy" id="36987"/>
    <lineage>
        <taxon>Eukaryota</taxon>
        <taxon>Metazoa</taxon>
        <taxon>Ecdysozoa</taxon>
        <taxon>Arthropoda</taxon>
        <taxon>Hexapoda</taxon>
        <taxon>Insecta</taxon>
        <taxon>Pterygota</taxon>
        <taxon>Neoptera</taxon>
        <taxon>Polyneoptera</taxon>
        <taxon>Dictyoptera</taxon>
        <taxon>Blattodea</taxon>
        <taxon>Blattoidea</taxon>
        <taxon>Termitoidae</taxon>
        <taxon>Rhinotermitidae</taxon>
        <taxon>Coptotermes</taxon>
    </lineage>
</organism>
<reference evidence="4" key="1">
    <citation type="submission" date="2020-01" db="EMBL/GenBank/DDBJ databases">
        <title>Draft genome sequence of the Termite Coptotermes fromosanus.</title>
        <authorList>
            <person name="Itakura S."/>
            <person name="Yosikawa Y."/>
            <person name="Umezawa K."/>
        </authorList>
    </citation>
    <scope>NUCLEOTIDE SEQUENCE [LARGE SCALE GENOMIC DNA]</scope>
</reference>
<feature type="region of interest" description="Disordered" evidence="1">
    <location>
        <begin position="913"/>
        <end position="945"/>
    </location>
</feature>
<accession>A0A6L2QB63</accession>
<feature type="region of interest" description="Disordered" evidence="1">
    <location>
        <begin position="512"/>
        <end position="531"/>
    </location>
</feature>
<evidence type="ECO:0000256" key="1">
    <source>
        <dbReference type="SAM" id="MobiDB-lite"/>
    </source>
</evidence>
<dbReference type="FunCoup" id="A0A6L2QB63">
    <property type="interactions" value="42"/>
</dbReference>
<dbReference type="PROSITE" id="PS00108">
    <property type="entry name" value="PROTEIN_KINASE_ST"/>
    <property type="match status" value="1"/>
</dbReference>
<dbReference type="Proteomes" id="UP000502823">
    <property type="component" value="Unassembled WGS sequence"/>
</dbReference>
<feature type="region of interest" description="Disordered" evidence="1">
    <location>
        <begin position="781"/>
        <end position="807"/>
    </location>
</feature>
<dbReference type="Gene3D" id="1.10.510.10">
    <property type="entry name" value="Transferase(Phosphotransferase) domain 1"/>
    <property type="match status" value="1"/>
</dbReference>
<name>A0A6L2QB63_COPFO</name>
<dbReference type="GO" id="GO:0005524">
    <property type="term" value="F:ATP binding"/>
    <property type="evidence" value="ECO:0007669"/>
    <property type="project" value="InterPro"/>
</dbReference>
<dbReference type="PROSITE" id="PS50011">
    <property type="entry name" value="PROTEIN_KINASE_DOM"/>
    <property type="match status" value="1"/>
</dbReference>
<feature type="compositionally biased region" description="Polar residues" evidence="1">
    <location>
        <begin position="558"/>
        <end position="577"/>
    </location>
</feature>
<feature type="region of interest" description="Disordered" evidence="1">
    <location>
        <begin position="1184"/>
        <end position="1206"/>
    </location>
</feature>
<dbReference type="PANTHER" id="PTHR47907">
    <property type="entry name" value="PROTEIN KINASE DOMAIN-CONTAINING PROTEIN"/>
    <property type="match status" value="1"/>
</dbReference>
<dbReference type="EMBL" id="BLKM01000861">
    <property type="protein sequence ID" value="GFG39077.1"/>
    <property type="molecule type" value="Genomic_DNA"/>
</dbReference>
<feature type="region of interest" description="Disordered" evidence="1">
    <location>
        <begin position="972"/>
        <end position="1008"/>
    </location>
</feature>
<feature type="compositionally biased region" description="Polar residues" evidence="1">
    <location>
        <begin position="692"/>
        <end position="703"/>
    </location>
</feature>
<keyword evidence="4" id="KW-1185">Reference proteome</keyword>
<feature type="region of interest" description="Disordered" evidence="1">
    <location>
        <begin position="1335"/>
        <end position="1378"/>
    </location>
</feature>
<dbReference type="InterPro" id="IPR008271">
    <property type="entry name" value="Ser/Thr_kinase_AS"/>
</dbReference>
<feature type="compositionally biased region" description="Acidic residues" evidence="1">
    <location>
        <begin position="913"/>
        <end position="922"/>
    </location>
</feature>
<feature type="compositionally biased region" description="Polar residues" evidence="1">
    <location>
        <begin position="1340"/>
        <end position="1360"/>
    </location>
</feature>
<dbReference type="InterPro" id="IPR000719">
    <property type="entry name" value="Prot_kinase_dom"/>
</dbReference>
<dbReference type="CDD" id="cd14037">
    <property type="entry name" value="STKc_NAK_like"/>
    <property type="match status" value="1"/>
</dbReference>
<feature type="compositionally biased region" description="Low complexity" evidence="1">
    <location>
        <begin position="395"/>
        <end position="410"/>
    </location>
</feature>
<feature type="domain" description="Protein kinase" evidence="2">
    <location>
        <begin position="9"/>
        <end position="277"/>
    </location>
</feature>
<evidence type="ECO:0000313" key="4">
    <source>
        <dbReference type="Proteomes" id="UP000502823"/>
    </source>
</evidence>
<dbReference type="SMART" id="SM00220">
    <property type="entry name" value="S_TKc"/>
    <property type="match status" value="1"/>
</dbReference>
<protein>
    <recommendedName>
        <fullName evidence="2">Protein kinase domain-containing protein</fullName>
    </recommendedName>
</protein>
<feature type="compositionally biased region" description="Polar residues" evidence="1">
    <location>
        <begin position="992"/>
        <end position="1005"/>
    </location>
</feature>
<dbReference type="InterPro" id="IPR051744">
    <property type="entry name" value="AP2_assoc_SerThr_kinase"/>
</dbReference>
<comment type="caution">
    <text evidence="3">The sequence shown here is derived from an EMBL/GenBank/DDBJ whole genome shotgun (WGS) entry which is preliminary data.</text>
</comment>
<feature type="compositionally biased region" description="Low complexity" evidence="1">
    <location>
        <begin position="974"/>
        <end position="984"/>
    </location>
</feature>
<feature type="region of interest" description="Disordered" evidence="1">
    <location>
        <begin position="1285"/>
        <end position="1312"/>
    </location>
</feature>
<dbReference type="SUPFAM" id="SSF56112">
    <property type="entry name" value="Protein kinase-like (PK-like)"/>
    <property type="match status" value="1"/>
</dbReference>
<evidence type="ECO:0000259" key="2">
    <source>
        <dbReference type="PROSITE" id="PS50011"/>
    </source>
</evidence>
<dbReference type="GO" id="GO:0004672">
    <property type="term" value="F:protein kinase activity"/>
    <property type="evidence" value="ECO:0007669"/>
    <property type="project" value="InterPro"/>
</dbReference>
<evidence type="ECO:0000313" key="3">
    <source>
        <dbReference type="EMBL" id="GFG39077.1"/>
    </source>
</evidence>
<feature type="compositionally biased region" description="Low complexity" evidence="1">
    <location>
        <begin position="335"/>
        <end position="344"/>
    </location>
</feature>
<dbReference type="PANTHER" id="PTHR47907:SF5">
    <property type="entry name" value="AP2 ASSOCIATED KINASE 1"/>
    <property type="match status" value="1"/>
</dbReference>
<dbReference type="OrthoDB" id="2018507at2759"/>
<dbReference type="InterPro" id="IPR011009">
    <property type="entry name" value="Kinase-like_dom_sf"/>
</dbReference>
<feature type="compositionally biased region" description="Basic and acidic residues" evidence="1">
    <location>
        <begin position="1363"/>
        <end position="1378"/>
    </location>
</feature>
<gene>
    <name evidence="3" type="ORF">Cfor_06915</name>
</gene>
<proteinExistence type="predicted"/>
<feature type="region of interest" description="Disordered" evidence="1">
    <location>
        <begin position="325"/>
        <end position="344"/>
    </location>
</feature>
<dbReference type="Pfam" id="PF00069">
    <property type="entry name" value="Pkinase"/>
    <property type="match status" value="1"/>
</dbReference>
<feature type="region of interest" description="Disordered" evidence="1">
    <location>
        <begin position="1123"/>
        <end position="1142"/>
    </location>
</feature>